<comment type="caution">
    <text evidence="14">The sequence shown here is derived from an EMBL/GenBank/DDBJ whole genome shotgun (WGS) entry which is preliminary data.</text>
</comment>
<evidence type="ECO:0000256" key="11">
    <source>
        <dbReference type="SAM" id="MobiDB-lite"/>
    </source>
</evidence>
<feature type="transmembrane region" description="Helical" evidence="12">
    <location>
        <begin position="1250"/>
        <end position="1269"/>
    </location>
</feature>
<dbReference type="InterPro" id="IPR029058">
    <property type="entry name" value="AB_hydrolase_fold"/>
</dbReference>
<feature type="transmembrane region" description="Helical" evidence="12">
    <location>
        <begin position="986"/>
        <end position="1011"/>
    </location>
</feature>
<gene>
    <name evidence="14" type="ORF">TM35_000042390</name>
</gene>
<dbReference type="EMBL" id="NBCO01000004">
    <property type="protein sequence ID" value="ORC92025.1"/>
    <property type="molecule type" value="Genomic_DNA"/>
</dbReference>
<dbReference type="GO" id="GO:0005789">
    <property type="term" value="C:endoplasmic reticulum membrane"/>
    <property type="evidence" value="ECO:0007669"/>
    <property type="project" value="UniProtKB-SubCell"/>
</dbReference>
<evidence type="ECO:0000256" key="5">
    <source>
        <dbReference type="ARBA" id="ARBA00022801"/>
    </source>
</evidence>
<feature type="coiled-coil region" evidence="10">
    <location>
        <begin position="1167"/>
        <end position="1204"/>
    </location>
</feature>
<keyword evidence="7" id="KW-0653">Protein transport</keyword>
<dbReference type="GO" id="GO:0006888">
    <property type="term" value="P:endoplasmic reticulum to Golgi vesicle-mediated transport"/>
    <property type="evidence" value="ECO:0007669"/>
    <property type="project" value="TreeGrafter"/>
</dbReference>
<evidence type="ECO:0000313" key="14">
    <source>
        <dbReference type="EMBL" id="ORC92025.1"/>
    </source>
</evidence>
<evidence type="ECO:0000256" key="12">
    <source>
        <dbReference type="SAM" id="Phobius"/>
    </source>
</evidence>
<dbReference type="SUPFAM" id="SSF53474">
    <property type="entry name" value="alpha/beta-Hydrolases"/>
    <property type="match status" value="1"/>
</dbReference>
<evidence type="ECO:0000313" key="15">
    <source>
        <dbReference type="Proteomes" id="UP000192257"/>
    </source>
</evidence>
<evidence type="ECO:0000256" key="7">
    <source>
        <dbReference type="ARBA" id="ARBA00022927"/>
    </source>
</evidence>
<feature type="region of interest" description="Disordered" evidence="11">
    <location>
        <begin position="419"/>
        <end position="455"/>
    </location>
</feature>
<feature type="transmembrane region" description="Helical" evidence="12">
    <location>
        <begin position="1227"/>
        <end position="1244"/>
    </location>
</feature>
<evidence type="ECO:0000256" key="1">
    <source>
        <dbReference type="ARBA" id="ARBA00004477"/>
    </source>
</evidence>
<dbReference type="GO" id="GO:0006505">
    <property type="term" value="P:GPI anchor metabolic process"/>
    <property type="evidence" value="ECO:0007669"/>
    <property type="project" value="TreeGrafter"/>
</dbReference>
<keyword evidence="6" id="KW-0256">Endoplasmic reticulum</keyword>
<reference evidence="14 15" key="1">
    <citation type="submission" date="2017-03" db="EMBL/GenBank/DDBJ databases">
        <title>An alternative strategy for trypanosome survival in the mammalian bloodstream revealed through genome and transcriptome analysis of the ubiquitous bovine parasite Trypanosoma (Megatrypanum) theileri.</title>
        <authorList>
            <person name="Kelly S."/>
            <person name="Ivens A."/>
            <person name="Mott A."/>
            <person name="O'Neill E."/>
            <person name="Emms D."/>
            <person name="Macleod O."/>
            <person name="Voorheis P."/>
            <person name="Matthews J."/>
            <person name="Matthews K."/>
            <person name="Carrington M."/>
        </authorList>
    </citation>
    <scope>NUCLEOTIDE SEQUENCE [LARGE SCALE GENOMIC DNA]</scope>
    <source>
        <strain evidence="14">Edinburgh</strain>
    </source>
</reference>
<dbReference type="PANTHER" id="PTHR15495:SF7">
    <property type="entry name" value="GPI INOSITOL-DEACYLASE"/>
    <property type="match status" value="1"/>
</dbReference>
<dbReference type="PANTHER" id="PTHR15495">
    <property type="entry name" value="NEGATIVE REGULATOR OF VESICLE FORMATION-RELATED"/>
    <property type="match status" value="1"/>
</dbReference>
<accession>A0A1X0P572</accession>
<feature type="transmembrane region" description="Helical" evidence="12">
    <location>
        <begin position="1056"/>
        <end position="1074"/>
    </location>
</feature>
<feature type="transmembrane region" description="Helical" evidence="12">
    <location>
        <begin position="867"/>
        <end position="888"/>
    </location>
</feature>
<keyword evidence="9 12" id="KW-0472">Membrane</keyword>
<keyword evidence="8 12" id="KW-1133">Transmembrane helix</keyword>
<evidence type="ECO:0000259" key="13">
    <source>
        <dbReference type="Pfam" id="PF07819"/>
    </source>
</evidence>
<comment type="similarity">
    <text evidence="2">Belongs to the GPI inositol-deacylase family.</text>
</comment>
<dbReference type="InterPro" id="IPR039529">
    <property type="entry name" value="PGAP1/BST1"/>
</dbReference>
<dbReference type="Pfam" id="PF07819">
    <property type="entry name" value="PGAP1"/>
    <property type="match status" value="1"/>
</dbReference>
<dbReference type="AlphaFoldDB" id="A0A1X0P572"/>
<dbReference type="Proteomes" id="UP000192257">
    <property type="component" value="Unassembled WGS sequence"/>
</dbReference>
<feature type="transmembrane region" description="Helical" evidence="12">
    <location>
        <begin position="12"/>
        <end position="32"/>
    </location>
</feature>
<dbReference type="OrthoDB" id="348976at2759"/>
<dbReference type="GO" id="GO:0015031">
    <property type="term" value="P:protein transport"/>
    <property type="evidence" value="ECO:0007669"/>
    <property type="project" value="UniProtKB-KW"/>
</dbReference>
<evidence type="ECO:0000256" key="4">
    <source>
        <dbReference type="ARBA" id="ARBA00022692"/>
    </source>
</evidence>
<keyword evidence="5" id="KW-0378">Hydrolase</keyword>
<dbReference type="GeneID" id="39982213"/>
<keyword evidence="15" id="KW-1185">Reference proteome</keyword>
<comment type="subcellular location">
    <subcellularLocation>
        <location evidence="1">Endoplasmic reticulum membrane</location>
        <topology evidence="1">Multi-pass membrane protein</topology>
    </subcellularLocation>
</comment>
<dbReference type="GO" id="GO:0050185">
    <property type="term" value="F:phosphatidylinositol deacylase activity"/>
    <property type="evidence" value="ECO:0007669"/>
    <property type="project" value="TreeGrafter"/>
</dbReference>
<feature type="transmembrane region" description="Helical" evidence="12">
    <location>
        <begin position="1086"/>
        <end position="1114"/>
    </location>
</feature>
<organism evidence="14 15">
    <name type="scientific">Trypanosoma theileri</name>
    <dbReference type="NCBI Taxonomy" id="67003"/>
    <lineage>
        <taxon>Eukaryota</taxon>
        <taxon>Discoba</taxon>
        <taxon>Euglenozoa</taxon>
        <taxon>Kinetoplastea</taxon>
        <taxon>Metakinetoplastina</taxon>
        <taxon>Trypanosomatida</taxon>
        <taxon>Trypanosomatidae</taxon>
        <taxon>Trypanosoma</taxon>
    </lineage>
</organism>
<feature type="transmembrane region" description="Helical" evidence="12">
    <location>
        <begin position="900"/>
        <end position="921"/>
    </location>
</feature>
<feature type="transmembrane region" description="Helical" evidence="12">
    <location>
        <begin position="1134"/>
        <end position="1153"/>
    </location>
</feature>
<sequence length="1272" mass="145868">MARRECFRCSCTRIVVFLVFFLITSAFIPAALDWALVRGRTPLQAILTRMNPHFIHVDVNAPTEGYYRLWRYHDFSADSYRQPRESEIPSIPVVYVHGNAGSFQDMRSIGRFVGEANVNERRRRILEFEDNVKMKLFGLYKSEGRQMPKDGEEIPHDLQRKAEDMVIANTPILGVELFGIDFLEESNTQSSILLLKEARFLNHSMHRLMQQFLNHYETVLKQPKGSIRRETGKNDSNLKVVVEAETDYIMSLCSRASHIQKGNSACIAAKKQIRVFSSVERLRREVERVRRDGLWVWTESLGGLVALFATLFAPELYAGLVMAGSPTRYPPLLFDSSCVQFQRVIHDAALPSPSLSLNSSSSVSSQWPQLHATGGPHKFLAEVAAASPAVIASRVARIALLNVNGGALEDVVPPRSSALMRTAGRSAASAEHKRRRNEAPPPARRRDISTEELRGCGTPLTHRGLVYARQLLDVAAHSLVQAALSPHSGELLGSEPTLTDTRERLFPTIVETLPEAQDIYRREEFYFSQTLRKITETGSYRKENNTYAESKFKSICVDGSTLVNIQDIPINEDPDTESWHALHLFIGATTYQPEDVLLPELHLMHVKEEKLVPYTNIHSRAATKLHLPKRRKDSVPIEGSVLNTAVSFQVLRKNNENSPIWVRPRFCFVVEGTKISNRHFSYIQHDLIDPLHEISTANDHQAAINSQQSEKLSLENHNRFTIIRNVDSMMLETNMFVGVNNRVIFPHVICGSFRSFRVAFRGTEELAIDEPESQLQYFYGPYEEDRHIFHYSWRPFHETPSNSSNLYLVYVLSNEENPNIRLYDFERYENPSWSDFNYLDWWIRQWTMRWMAVLATYSLSGRYAGCYVLVFLTLYTVFYTTTFLGNSASSKGFLRRIRTVSPVALVLITGVLLECFGNSLAKNTLSICLSEELPMLSDEGLTSMMSLTEKLTLIFLYALPPRYEACKYSWIRMQTVAPDNLLFEHIMHMICAFCFATILIMIEFGIHCLLWPVSYITHFIFKSCRAEIIRKIGVCIMIILWCIPISLLFFIPWLHISLIITLTCLFAYSAIWFIPREVQIANGPHYRWICFVLTMILHLTAHFQGLVLTVRNYFIVPSIVLKDSERFEPSTEELLTFAVVQCGLIVVYGTVYLTRRHYTGVESYTNVKKKEMKKQNIVMMMKEVEREKMDVQNSRDDNENENENKPSFYVLGDINRQHARFKRLIKTLRFILCLASLWVCMISVRRPLEGSIATVGLCLTGTYITLTLLQLW</sequence>
<keyword evidence="3" id="KW-0813">Transport</keyword>
<evidence type="ECO:0000256" key="6">
    <source>
        <dbReference type="ARBA" id="ARBA00022824"/>
    </source>
</evidence>
<evidence type="ECO:0000256" key="10">
    <source>
        <dbReference type="SAM" id="Coils"/>
    </source>
</evidence>
<proteinExistence type="inferred from homology"/>
<feature type="domain" description="GPI inositol-deacylase PGAP1-like alpha/beta" evidence="13">
    <location>
        <begin position="90"/>
        <end position="212"/>
    </location>
</feature>
<feature type="transmembrane region" description="Helical" evidence="12">
    <location>
        <begin position="1032"/>
        <end position="1050"/>
    </location>
</feature>
<evidence type="ECO:0000256" key="2">
    <source>
        <dbReference type="ARBA" id="ARBA00006931"/>
    </source>
</evidence>
<feature type="compositionally biased region" description="Basic and acidic residues" evidence="11">
    <location>
        <begin position="444"/>
        <end position="454"/>
    </location>
</feature>
<dbReference type="RefSeq" id="XP_028886091.1">
    <property type="nucleotide sequence ID" value="XM_029022433.1"/>
</dbReference>
<name>A0A1X0P572_9TRYP</name>
<keyword evidence="4 12" id="KW-0812">Transmembrane</keyword>
<dbReference type="InterPro" id="IPR012908">
    <property type="entry name" value="PGAP1-ab_dom-like"/>
</dbReference>
<evidence type="ECO:0000256" key="9">
    <source>
        <dbReference type="ARBA" id="ARBA00023136"/>
    </source>
</evidence>
<protein>
    <recommendedName>
        <fullName evidence="13">GPI inositol-deacylase PGAP1-like alpha/beta domain-containing protein</fullName>
    </recommendedName>
</protein>
<evidence type="ECO:0000256" key="8">
    <source>
        <dbReference type="ARBA" id="ARBA00022989"/>
    </source>
</evidence>
<dbReference type="VEuPathDB" id="TriTrypDB:TM35_000042390"/>
<evidence type="ECO:0000256" key="3">
    <source>
        <dbReference type="ARBA" id="ARBA00022448"/>
    </source>
</evidence>
<keyword evidence="10" id="KW-0175">Coiled coil</keyword>